<evidence type="ECO:0000313" key="3">
    <source>
        <dbReference type="Proteomes" id="UP000182124"/>
    </source>
</evidence>
<feature type="transmembrane region" description="Helical" evidence="1">
    <location>
        <begin position="152"/>
        <end position="170"/>
    </location>
</feature>
<feature type="transmembrane region" description="Helical" evidence="1">
    <location>
        <begin position="40"/>
        <end position="61"/>
    </location>
</feature>
<dbReference type="AlphaFoldDB" id="A0A1G4VMJ2"/>
<dbReference type="RefSeq" id="WP_035654873.1">
    <property type="nucleotide sequence ID" value="NZ_CBCSBQ010000006.1"/>
</dbReference>
<name>A0A1G4VMJ2_9FLAO</name>
<gene>
    <name evidence="2" type="ORF">SAMN02927925_01310</name>
</gene>
<proteinExistence type="predicted"/>
<evidence type="ECO:0000256" key="1">
    <source>
        <dbReference type="SAM" id="Phobius"/>
    </source>
</evidence>
<dbReference type="STRING" id="329186.SAMN02927925_01310"/>
<keyword evidence="1" id="KW-0472">Membrane</keyword>
<feature type="transmembrane region" description="Helical" evidence="1">
    <location>
        <begin position="67"/>
        <end position="88"/>
    </location>
</feature>
<sequence>MKEFDTLQELWKQQKQNPLPDVTIIITKAKKEKQSMANKIIIQVATLLLAVVAIIMVVAAIDFKMATTYIGVGLMFLTIIAFSAIRLYQMYRLRNIDLTQNPKEVLSELETFYAFQQFVNTKCTLAYFILLNIAFGFYFIEVMQPMSTMTKAIVLAVYIAWMLIAYFYLGKKQKEKEHARTKTIIDSIKKIEKEYEQ</sequence>
<accession>A0A1G4VMJ2</accession>
<evidence type="ECO:0000313" key="2">
    <source>
        <dbReference type="EMBL" id="SCX09020.1"/>
    </source>
</evidence>
<keyword evidence="1" id="KW-0812">Transmembrane</keyword>
<feature type="transmembrane region" description="Helical" evidence="1">
    <location>
        <begin position="123"/>
        <end position="140"/>
    </location>
</feature>
<reference evidence="2 3" key="1">
    <citation type="submission" date="2016-10" db="EMBL/GenBank/DDBJ databases">
        <authorList>
            <person name="de Groot N.N."/>
        </authorList>
    </citation>
    <scope>NUCLEOTIDE SEQUENCE [LARGE SCALE GENOMIC DNA]</scope>
    <source>
        <strain evidence="2 3">CGMCC 1.3801</strain>
    </source>
</reference>
<organism evidence="2 3">
    <name type="scientific">Flavobacterium saliperosum</name>
    <dbReference type="NCBI Taxonomy" id="329186"/>
    <lineage>
        <taxon>Bacteria</taxon>
        <taxon>Pseudomonadati</taxon>
        <taxon>Bacteroidota</taxon>
        <taxon>Flavobacteriia</taxon>
        <taxon>Flavobacteriales</taxon>
        <taxon>Flavobacteriaceae</taxon>
        <taxon>Flavobacterium</taxon>
    </lineage>
</organism>
<protein>
    <submittedName>
        <fullName evidence="2">Uncharacterized protein</fullName>
    </submittedName>
</protein>
<keyword evidence="1" id="KW-1133">Transmembrane helix</keyword>
<dbReference type="EMBL" id="FMTY01000003">
    <property type="protein sequence ID" value="SCX09020.1"/>
    <property type="molecule type" value="Genomic_DNA"/>
</dbReference>
<dbReference type="Proteomes" id="UP000182124">
    <property type="component" value="Unassembled WGS sequence"/>
</dbReference>